<dbReference type="AlphaFoldDB" id="R6P3V2"/>
<protein>
    <submittedName>
        <fullName evidence="2">Uncharacterized protein</fullName>
    </submittedName>
</protein>
<feature type="region of interest" description="Disordered" evidence="1">
    <location>
        <begin position="1"/>
        <end position="29"/>
    </location>
</feature>
<reference evidence="2" key="1">
    <citation type="submission" date="2012-11" db="EMBL/GenBank/DDBJ databases">
        <title>Dependencies among metagenomic species, viruses, plasmids and units of genetic variation.</title>
        <authorList>
            <person name="Nielsen H.B."/>
            <person name="Almeida M."/>
            <person name="Juncker A.S."/>
            <person name="Rasmussen S."/>
            <person name="Li J."/>
            <person name="Sunagawa S."/>
            <person name="Plichta D."/>
            <person name="Gautier L."/>
            <person name="Le Chatelier E."/>
            <person name="Peletier E."/>
            <person name="Bonde I."/>
            <person name="Nielsen T."/>
            <person name="Manichanh C."/>
            <person name="Arumugam M."/>
            <person name="Batto J."/>
            <person name="Santos M.B.Q.D."/>
            <person name="Blom N."/>
            <person name="Borruel N."/>
            <person name="Burgdorf K.S."/>
            <person name="Boumezbeur F."/>
            <person name="Casellas F."/>
            <person name="Dore J."/>
            <person name="Guarner F."/>
            <person name="Hansen T."/>
            <person name="Hildebrand F."/>
            <person name="Kaas R.S."/>
            <person name="Kennedy S."/>
            <person name="Kristiansen K."/>
            <person name="Kultima J.R."/>
            <person name="Leonard P."/>
            <person name="Levenez F."/>
            <person name="Lund O."/>
            <person name="Moumen B."/>
            <person name="Le Paslier D."/>
            <person name="Pons N."/>
            <person name="Pedersen O."/>
            <person name="Prifti E."/>
            <person name="Qin J."/>
            <person name="Raes J."/>
            <person name="Tap J."/>
            <person name="Tims S."/>
            <person name="Ussery D.W."/>
            <person name="Yamada T."/>
            <person name="MetaHit consortium"/>
            <person name="Renault P."/>
            <person name="Sicheritz-Ponten T."/>
            <person name="Bork P."/>
            <person name="Wang J."/>
            <person name="Brunak S."/>
            <person name="Ehrlich S.D."/>
        </authorList>
    </citation>
    <scope>NUCLEOTIDE SEQUENCE [LARGE SCALE GENOMIC DNA]</scope>
</reference>
<organism evidence="2 3">
    <name type="scientific">[Clostridium] leptum CAG:27</name>
    <dbReference type="NCBI Taxonomy" id="1263068"/>
    <lineage>
        <taxon>Bacteria</taxon>
        <taxon>Bacillati</taxon>
        <taxon>Bacillota</taxon>
        <taxon>Clostridia</taxon>
        <taxon>Eubacteriales</taxon>
        <taxon>Oscillospiraceae</taxon>
        <taxon>Oscillospiraceae incertae sedis</taxon>
    </lineage>
</organism>
<evidence type="ECO:0000313" key="2">
    <source>
        <dbReference type="EMBL" id="CDC04652.1"/>
    </source>
</evidence>
<sequence>MKNGKRAVRKSSVILKGQPPADPDRNRQALDSRGGFDFYIYKRNAVLLYFILQEKANIKELCGAMLKLLTKPYECHMIDFLCDAGNYFEMTQ</sequence>
<evidence type="ECO:0000313" key="3">
    <source>
        <dbReference type="Proteomes" id="UP000018168"/>
    </source>
</evidence>
<proteinExistence type="predicted"/>
<accession>R6P3V2</accession>
<dbReference type="EMBL" id="CBEP010000069">
    <property type="protein sequence ID" value="CDC04652.1"/>
    <property type="molecule type" value="Genomic_DNA"/>
</dbReference>
<name>R6P3V2_9FIRM</name>
<evidence type="ECO:0000256" key="1">
    <source>
        <dbReference type="SAM" id="MobiDB-lite"/>
    </source>
</evidence>
<gene>
    <name evidence="2" type="ORF">BN578_00187</name>
</gene>
<comment type="caution">
    <text evidence="2">The sequence shown here is derived from an EMBL/GenBank/DDBJ whole genome shotgun (WGS) entry which is preliminary data.</text>
</comment>
<dbReference type="Proteomes" id="UP000018168">
    <property type="component" value="Unassembled WGS sequence"/>
</dbReference>